<comment type="caution">
    <text evidence="1">The sequence shown here is derived from an EMBL/GenBank/DDBJ whole genome shotgun (WGS) entry which is preliminary data.</text>
</comment>
<dbReference type="EMBL" id="BPLR01018064">
    <property type="protein sequence ID" value="GIY96582.1"/>
    <property type="molecule type" value="Genomic_DNA"/>
</dbReference>
<reference evidence="1 2" key="1">
    <citation type="submission" date="2021-06" db="EMBL/GenBank/DDBJ databases">
        <title>Caerostris extrusa draft genome.</title>
        <authorList>
            <person name="Kono N."/>
            <person name="Arakawa K."/>
        </authorList>
    </citation>
    <scope>NUCLEOTIDE SEQUENCE [LARGE SCALE GENOMIC DNA]</scope>
</reference>
<gene>
    <name evidence="1" type="ORF">CEXT_143421</name>
</gene>
<sequence>MENRFNLRHAKNVYCALFPANSVFLSSRRNESLSRTSQTFPNPPFARHNERLIQCCAPKHTASRTNARIAASSASLLGSANPSSLIELWKPTGLNLLLRKMLNKNRVCCVCASTSCFNCIRWS</sequence>
<name>A0AAV4XNA1_CAEEX</name>
<evidence type="ECO:0000313" key="1">
    <source>
        <dbReference type="EMBL" id="GIY96582.1"/>
    </source>
</evidence>
<accession>A0AAV4XNA1</accession>
<dbReference type="AlphaFoldDB" id="A0AAV4XNA1"/>
<protein>
    <submittedName>
        <fullName evidence="1">Uncharacterized protein</fullName>
    </submittedName>
</protein>
<keyword evidence="2" id="KW-1185">Reference proteome</keyword>
<organism evidence="1 2">
    <name type="scientific">Caerostris extrusa</name>
    <name type="common">Bark spider</name>
    <name type="synonym">Caerostris bankana</name>
    <dbReference type="NCBI Taxonomy" id="172846"/>
    <lineage>
        <taxon>Eukaryota</taxon>
        <taxon>Metazoa</taxon>
        <taxon>Ecdysozoa</taxon>
        <taxon>Arthropoda</taxon>
        <taxon>Chelicerata</taxon>
        <taxon>Arachnida</taxon>
        <taxon>Araneae</taxon>
        <taxon>Araneomorphae</taxon>
        <taxon>Entelegynae</taxon>
        <taxon>Araneoidea</taxon>
        <taxon>Araneidae</taxon>
        <taxon>Caerostris</taxon>
    </lineage>
</organism>
<dbReference type="Proteomes" id="UP001054945">
    <property type="component" value="Unassembled WGS sequence"/>
</dbReference>
<proteinExistence type="predicted"/>
<evidence type="ECO:0000313" key="2">
    <source>
        <dbReference type="Proteomes" id="UP001054945"/>
    </source>
</evidence>